<gene>
    <name evidence="1" type="ORF">GCM10011402_35980</name>
</gene>
<dbReference type="EMBL" id="BMIV01000027">
    <property type="protein sequence ID" value="GGF80148.1"/>
    <property type="molecule type" value="Genomic_DNA"/>
</dbReference>
<proteinExistence type="predicted"/>
<accession>A0ABQ1VNY0</accession>
<keyword evidence="2" id="KW-1185">Reference proteome</keyword>
<protein>
    <recommendedName>
        <fullName evidence="3">PIN domain-containing protein</fullName>
    </recommendedName>
</protein>
<organism evidence="1 2">
    <name type="scientific">Paracoccus acridae</name>
    <dbReference type="NCBI Taxonomy" id="1795310"/>
    <lineage>
        <taxon>Bacteria</taxon>
        <taxon>Pseudomonadati</taxon>
        <taxon>Pseudomonadota</taxon>
        <taxon>Alphaproteobacteria</taxon>
        <taxon>Rhodobacterales</taxon>
        <taxon>Paracoccaceae</taxon>
        <taxon>Paracoccus</taxon>
    </lineage>
</organism>
<sequence>MIVALDNTFLTLILNQNSQPRRGPTGQPTEFWRERVEAMIDEHSANGDTILIPTPCLAEVLMAVPSVAKAIEVIRASTSMQIASFDAKAAVELGIENAKARKSGDKKSGSTADWQKVKFDRQVSIIAKTSGAKIFYTDDNDQTYFSKLIGLKVIHTWELPLPPKIAQPNFLDDHD</sequence>
<evidence type="ECO:0000313" key="2">
    <source>
        <dbReference type="Proteomes" id="UP000640509"/>
    </source>
</evidence>
<comment type="caution">
    <text evidence="1">The sequence shown here is derived from an EMBL/GenBank/DDBJ whole genome shotgun (WGS) entry which is preliminary data.</text>
</comment>
<name>A0ABQ1VNY0_9RHOB</name>
<dbReference type="Proteomes" id="UP000640509">
    <property type="component" value="Unassembled WGS sequence"/>
</dbReference>
<evidence type="ECO:0000313" key="1">
    <source>
        <dbReference type="EMBL" id="GGF80148.1"/>
    </source>
</evidence>
<evidence type="ECO:0008006" key="3">
    <source>
        <dbReference type="Google" id="ProtNLM"/>
    </source>
</evidence>
<reference evidence="2" key="1">
    <citation type="journal article" date="2019" name="Int. J. Syst. Evol. Microbiol.">
        <title>The Global Catalogue of Microorganisms (GCM) 10K type strain sequencing project: providing services to taxonomists for standard genome sequencing and annotation.</title>
        <authorList>
            <consortium name="The Broad Institute Genomics Platform"/>
            <consortium name="The Broad Institute Genome Sequencing Center for Infectious Disease"/>
            <person name="Wu L."/>
            <person name="Ma J."/>
        </authorList>
    </citation>
    <scope>NUCLEOTIDE SEQUENCE [LARGE SCALE GENOMIC DNA]</scope>
    <source>
        <strain evidence="2">CGMCC 1.15419</strain>
    </source>
</reference>